<organism evidence="1 2">
    <name type="scientific">Polaribacter ponticola</name>
    <dbReference type="NCBI Taxonomy" id="2978475"/>
    <lineage>
        <taxon>Bacteria</taxon>
        <taxon>Pseudomonadati</taxon>
        <taxon>Bacteroidota</taxon>
        <taxon>Flavobacteriia</taxon>
        <taxon>Flavobacteriales</taxon>
        <taxon>Flavobacteriaceae</taxon>
    </lineage>
</organism>
<evidence type="ECO:0000313" key="2">
    <source>
        <dbReference type="Proteomes" id="UP001151478"/>
    </source>
</evidence>
<reference evidence="1" key="1">
    <citation type="submission" date="2023-02" db="EMBL/GenBank/DDBJ databases">
        <title>Polaribacter ponticola sp. nov., isolated from seawater.</title>
        <authorList>
            <person name="Baek J.H."/>
            <person name="Kim J.M."/>
            <person name="Choi D.G."/>
            <person name="Jeon C.O."/>
        </authorList>
    </citation>
    <scope>NUCLEOTIDE SEQUENCE</scope>
    <source>
        <strain evidence="1">MSW5</strain>
    </source>
</reference>
<dbReference type="EMBL" id="JAOSLC020000003">
    <property type="protein sequence ID" value="MDD7914007.1"/>
    <property type="molecule type" value="Genomic_DNA"/>
</dbReference>
<evidence type="ECO:0000313" key="1">
    <source>
        <dbReference type="EMBL" id="MDD7914007.1"/>
    </source>
</evidence>
<comment type="caution">
    <text evidence="1">The sequence shown here is derived from an EMBL/GenBank/DDBJ whole genome shotgun (WGS) entry which is preliminary data.</text>
</comment>
<proteinExistence type="predicted"/>
<gene>
    <name evidence="1" type="ORF">N5A56_006020</name>
</gene>
<keyword evidence="2" id="KW-1185">Reference proteome</keyword>
<protein>
    <submittedName>
        <fullName evidence="1">Uncharacterized protein</fullName>
    </submittedName>
</protein>
<dbReference type="RefSeq" id="WP_265724677.1">
    <property type="nucleotide sequence ID" value="NZ_JAOSLC020000003.1"/>
</dbReference>
<accession>A0ABT5S7D2</accession>
<dbReference type="Proteomes" id="UP001151478">
    <property type="component" value="Unassembled WGS sequence"/>
</dbReference>
<name>A0ABT5S7D2_9FLAO</name>
<sequence>MSDFKIFFEALKGSLINDEFVKLTFSKPIKKSEGLLNVYMRQFDVDKKQVFQLKYRFTSEEKYKQFSLKEIISEIEILLLNSFRTATLFTLNKDLLIRVSKKKMISYIENAPSFKNKLPEIPLQS</sequence>